<evidence type="ECO:0000313" key="2">
    <source>
        <dbReference type="Proteomes" id="UP000838878"/>
    </source>
</evidence>
<dbReference type="InterPro" id="IPR021109">
    <property type="entry name" value="Peptidase_aspartic_dom_sf"/>
</dbReference>
<dbReference type="SUPFAM" id="SSF50630">
    <property type="entry name" value="Acid proteases"/>
    <property type="match status" value="1"/>
</dbReference>
<evidence type="ECO:0000313" key="1">
    <source>
        <dbReference type="EMBL" id="CAH0719561.1"/>
    </source>
</evidence>
<evidence type="ECO:0008006" key="3">
    <source>
        <dbReference type="Google" id="ProtNLM"/>
    </source>
</evidence>
<dbReference type="EMBL" id="OV170234">
    <property type="protein sequence ID" value="CAH0719561.1"/>
    <property type="molecule type" value="Genomic_DNA"/>
</dbReference>
<dbReference type="Gene3D" id="2.40.70.10">
    <property type="entry name" value="Acid Proteases"/>
    <property type="match status" value="1"/>
</dbReference>
<dbReference type="Proteomes" id="UP000838878">
    <property type="component" value="Chromosome 14"/>
</dbReference>
<reference evidence="1" key="1">
    <citation type="submission" date="2021-12" db="EMBL/GenBank/DDBJ databases">
        <authorList>
            <person name="Martin H S."/>
        </authorList>
    </citation>
    <scope>NUCLEOTIDE SEQUENCE</scope>
</reference>
<dbReference type="Gene3D" id="4.10.60.10">
    <property type="entry name" value="Zinc finger, CCHC-type"/>
    <property type="match status" value="1"/>
</dbReference>
<dbReference type="AlphaFoldDB" id="A0A8J9Y9E7"/>
<feature type="non-terminal residue" evidence="1">
    <location>
        <position position="361"/>
    </location>
</feature>
<dbReference type="OrthoDB" id="10058156at2759"/>
<organism evidence="1 2">
    <name type="scientific">Brenthis ino</name>
    <name type="common">lesser marbled fritillary</name>
    <dbReference type="NCBI Taxonomy" id="405034"/>
    <lineage>
        <taxon>Eukaryota</taxon>
        <taxon>Metazoa</taxon>
        <taxon>Ecdysozoa</taxon>
        <taxon>Arthropoda</taxon>
        <taxon>Hexapoda</taxon>
        <taxon>Insecta</taxon>
        <taxon>Pterygota</taxon>
        <taxon>Neoptera</taxon>
        <taxon>Endopterygota</taxon>
        <taxon>Lepidoptera</taxon>
        <taxon>Glossata</taxon>
        <taxon>Ditrysia</taxon>
        <taxon>Papilionoidea</taxon>
        <taxon>Nymphalidae</taxon>
        <taxon>Heliconiinae</taxon>
        <taxon>Argynnini</taxon>
        <taxon>Brenthis</taxon>
    </lineage>
</organism>
<dbReference type="InterPro" id="IPR050951">
    <property type="entry name" value="Retrovirus_Pol_polyprotein"/>
</dbReference>
<proteinExistence type="predicted"/>
<accession>A0A8J9Y9E7</accession>
<keyword evidence="2" id="KW-1185">Reference proteome</keyword>
<name>A0A8J9Y9E7_9NEOP</name>
<gene>
    <name evidence="1" type="ORF">BINO364_LOCUS5882</name>
</gene>
<protein>
    <recommendedName>
        <fullName evidence="3">CCHC-type domain-containing protein</fullName>
    </recommendedName>
</protein>
<dbReference type="PANTHER" id="PTHR37984">
    <property type="entry name" value="PROTEIN CBG26694"/>
    <property type="match status" value="1"/>
</dbReference>
<sequence length="361" mass="39923">MEAAEKDAAVVESHAEGPGGVPAMTTVCQAAVAAAGRSSAAGGTAGRRGRSAAAAETSRHQAAVGARCRACGGQHVRVPCRFARYVCRACKQQGHLQRVCPNVKGAYNIETGSTTIAATTSDSEESDEVIVVELNQLALELCKPFMVTLDVQNKAISMECDTGSAVSCISHEFYKKYLYDLKLEECRLILKYYTGETVRPVGVIRPLVRYRGQEKYLDLYVVRDAKSALLGRQWLLELNIKLPKLKVDTMNYITDNNFNFNDFSSKYCEVFAEGLGRFTGGAASIHIREGARPVFMRARPLAYALRGPVERALDQMMIFRRNNLEYNQYKTRTNYKELSEFKSHAPAKFLSTGKLTLGFLI</sequence>
<dbReference type="PANTHER" id="PTHR37984:SF13">
    <property type="entry name" value="RIBONUCLEASE H"/>
    <property type="match status" value="1"/>
</dbReference>